<evidence type="ECO:0000313" key="2">
    <source>
        <dbReference type="EMBL" id="ORP02359.1"/>
    </source>
</evidence>
<accession>A0A1X1KSU3</accession>
<keyword evidence="1" id="KW-0812">Transmembrane</keyword>
<feature type="transmembrane region" description="Helical" evidence="1">
    <location>
        <begin position="7"/>
        <end position="24"/>
    </location>
</feature>
<feature type="transmembrane region" description="Helical" evidence="1">
    <location>
        <begin position="36"/>
        <end position="61"/>
    </location>
</feature>
<comment type="caution">
    <text evidence="2">The sequence shown here is derived from an EMBL/GenBank/DDBJ whole genome shotgun (WGS) entry which is preliminary data.</text>
</comment>
<sequence length="134" mass="15625">MEVDMKKVLPWVISCTFLIVYVWLMKTLSLWGLEYIVVFSFFAFVPLIPFLAPFLGILMFFNNKKLVITGYLLSLTTGIYLVNALRSYPIRIYMSGEMTDEQYLSLILSLVSYLLISTVCFICRMKMLKHHSVR</sequence>
<protein>
    <submittedName>
        <fullName evidence="2">Uncharacterized protein</fullName>
    </submittedName>
</protein>
<reference evidence="2 3" key="1">
    <citation type="journal article" date="2016" name="Eur. J. Clin. Microbiol. Infect. Dis.">
        <title>Whole genome sequencing as a tool for phylogenetic analysis of clinical strains of Mitis group streptococci.</title>
        <authorList>
            <person name="Rasmussen L.H."/>
            <person name="Dargis R."/>
            <person name="Hojholt K."/>
            <person name="Christensen J.J."/>
            <person name="Skovgaard O."/>
            <person name="Justesen U.S."/>
            <person name="Rosenvinge F.S."/>
            <person name="Moser C."/>
            <person name="Lukjancenko O."/>
            <person name="Rasmussen S."/>
            <person name="Nielsen X.C."/>
        </authorList>
    </citation>
    <scope>NUCLEOTIDE SEQUENCE [LARGE SCALE GENOMIC DNA]</scope>
    <source>
        <strain evidence="2 3">OD_310347_11</strain>
    </source>
</reference>
<dbReference type="EMBL" id="NCVL01000055">
    <property type="protein sequence ID" value="ORP02359.1"/>
    <property type="molecule type" value="Genomic_DNA"/>
</dbReference>
<keyword evidence="1" id="KW-1133">Transmembrane helix</keyword>
<dbReference type="RefSeq" id="WP_084954331.1">
    <property type="nucleotide sequence ID" value="NZ_NCVL01000055.1"/>
</dbReference>
<feature type="transmembrane region" description="Helical" evidence="1">
    <location>
        <begin position="103"/>
        <end position="124"/>
    </location>
</feature>
<dbReference type="Proteomes" id="UP000193505">
    <property type="component" value="Unassembled WGS sequence"/>
</dbReference>
<gene>
    <name evidence="2" type="ORF">B7694_08950</name>
</gene>
<organism evidence="2 3">
    <name type="scientific">Streptococcus mitis</name>
    <dbReference type="NCBI Taxonomy" id="28037"/>
    <lineage>
        <taxon>Bacteria</taxon>
        <taxon>Bacillati</taxon>
        <taxon>Bacillota</taxon>
        <taxon>Bacilli</taxon>
        <taxon>Lactobacillales</taxon>
        <taxon>Streptococcaceae</taxon>
        <taxon>Streptococcus</taxon>
        <taxon>Streptococcus mitis group</taxon>
    </lineage>
</organism>
<keyword evidence="1" id="KW-0472">Membrane</keyword>
<proteinExistence type="predicted"/>
<feature type="transmembrane region" description="Helical" evidence="1">
    <location>
        <begin position="66"/>
        <end position="83"/>
    </location>
</feature>
<evidence type="ECO:0000256" key="1">
    <source>
        <dbReference type="SAM" id="Phobius"/>
    </source>
</evidence>
<evidence type="ECO:0000313" key="3">
    <source>
        <dbReference type="Proteomes" id="UP000193505"/>
    </source>
</evidence>
<dbReference type="AlphaFoldDB" id="A0A1X1KSU3"/>
<name>A0A1X1KSU3_STRMT</name>